<comment type="pathway">
    <text evidence="1 7">Cofactor biosynthesis; NAD(+) biosynthesis; NAD(+) from deamido-NAD(+) (L-Gln route): step 1/1.</text>
</comment>
<sequence>MTESIHAGNPAADRLSIALAQINPTAGDPAANADRIRIVRAEAAARGADLVVFPAGALPGVPALDLLRKPAFLDAVESAVRMLAAETADGGPALLVGAPWRDGGQRYNAGLLLDAGRIAAVRFQAELNGAPDDDCFDCGPMPGPVNVRGVRIGLLIAGDLASADVAETLAESGAELLVALLAESFTPGSHDRRLQAAVSRVVECALPLIAVNAAGGQDELVHDGGSLALAVGGRLAAQAPLFAEHLLLTRWLCGDGGQWECSEAETMPPVEGTEALYCALVLGLRDVVSKRRLPGVVVGLTGGPESALVAALAVDALGADRVLAVRAPLPAGSRRGDALGEELDDTAEIVGLLGCRLDNVALGPVVKAVDSLLAPAFAGRQAGVTEDRLHARVRAATLAALAERMGALLLSAADRSDLALGLADDDSGSGYAPLKDVAKSGILELARWRNIHQPPGSRGPAGRVVPDRVLARAGTGPVWRDLPPLPVLDDLLACLLGSDLSATELAARGHAAETMDEVWRLILGAEAQRRRAPPGPLVAGRDLRRDRRFPEGVGPTPPRSAPDAGDGRSTGW</sequence>
<keyword evidence="4 7" id="KW-0547">Nucleotide-binding</keyword>
<dbReference type="CDD" id="cd00553">
    <property type="entry name" value="NAD_synthase"/>
    <property type="match status" value="1"/>
</dbReference>
<evidence type="ECO:0000256" key="4">
    <source>
        <dbReference type="ARBA" id="ARBA00022741"/>
    </source>
</evidence>
<dbReference type="CDD" id="cd07570">
    <property type="entry name" value="GAT_Gln-NAD-synth"/>
    <property type="match status" value="1"/>
</dbReference>
<dbReference type="PANTHER" id="PTHR23090">
    <property type="entry name" value="NH 3 /GLUTAMINE-DEPENDENT NAD + SYNTHETASE"/>
    <property type="match status" value="1"/>
</dbReference>
<accession>A0ABU0MKR2</accession>
<dbReference type="SUPFAM" id="SSF52402">
    <property type="entry name" value="Adenine nucleotide alpha hydrolases-like"/>
    <property type="match status" value="1"/>
</dbReference>
<dbReference type="EMBL" id="JAUSVU010000009">
    <property type="protein sequence ID" value="MDQ0534056.1"/>
    <property type="molecule type" value="Genomic_DNA"/>
</dbReference>
<feature type="region of interest" description="Disordered" evidence="9">
    <location>
        <begin position="530"/>
        <end position="572"/>
    </location>
</feature>
<comment type="similarity">
    <text evidence="2 7">In the C-terminal section; belongs to the NAD synthetase family.</text>
</comment>
<evidence type="ECO:0000256" key="7">
    <source>
        <dbReference type="PIRNR" id="PIRNR006630"/>
    </source>
</evidence>
<feature type="compositionally biased region" description="Basic and acidic residues" evidence="9">
    <location>
        <begin position="541"/>
        <end position="550"/>
    </location>
</feature>
<proteinExistence type="inferred from homology"/>
<dbReference type="InterPro" id="IPR003694">
    <property type="entry name" value="NAD_synthase"/>
</dbReference>
<keyword evidence="6 7" id="KW-0520">NAD</keyword>
<feature type="domain" description="CN hydrolase" evidence="10">
    <location>
        <begin position="15"/>
        <end position="254"/>
    </location>
</feature>
<dbReference type="RefSeq" id="WP_209982597.1">
    <property type="nucleotide sequence ID" value="NZ_JAGINO010000009.1"/>
</dbReference>
<evidence type="ECO:0000313" key="11">
    <source>
        <dbReference type="EMBL" id="MDQ0534056.1"/>
    </source>
</evidence>
<evidence type="ECO:0000256" key="9">
    <source>
        <dbReference type="SAM" id="MobiDB-lite"/>
    </source>
</evidence>
<name>A0ABU0MKR2_9PROT</name>
<dbReference type="Proteomes" id="UP001244552">
    <property type="component" value="Unassembled WGS sequence"/>
</dbReference>
<dbReference type="PIRSF" id="PIRSF006630">
    <property type="entry name" value="NADS_GAT"/>
    <property type="match status" value="1"/>
</dbReference>
<gene>
    <name evidence="11" type="ORF">QO018_002923</name>
</gene>
<dbReference type="NCBIfam" id="TIGR00552">
    <property type="entry name" value="nadE"/>
    <property type="match status" value="1"/>
</dbReference>
<dbReference type="InterPro" id="IPR014729">
    <property type="entry name" value="Rossmann-like_a/b/a_fold"/>
</dbReference>
<dbReference type="SUPFAM" id="SSF56317">
    <property type="entry name" value="Carbon-nitrogen hydrolase"/>
    <property type="match status" value="1"/>
</dbReference>
<evidence type="ECO:0000256" key="8">
    <source>
        <dbReference type="RuleBase" id="RU003811"/>
    </source>
</evidence>
<dbReference type="Gene3D" id="3.60.110.10">
    <property type="entry name" value="Carbon-nitrogen hydrolase"/>
    <property type="match status" value="1"/>
</dbReference>
<organism evidence="11 12">
    <name type="scientific">Azospirillum picis</name>
    <dbReference type="NCBI Taxonomy" id="488438"/>
    <lineage>
        <taxon>Bacteria</taxon>
        <taxon>Pseudomonadati</taxon>
        <taxon>Pseudomonadota</taxon>
        <taxon>Alphaproteobacteria</taxon>
        <taxon>Rhodospirillales</taxon>
        <taxon>Azospirillaceae</taxon>
        <taxon>Azospirillum</taxon>
    </lineage>
</organism>
<comment type="similarity">
    <text evidence="8">Belongs to the NAD synthetase family.</text>
</comment>
<comment type="caution">
    <text evidence="11">The sequence shown here is derived from an EMBL/GenBank/DDBJ whole genome shotgun (WGS) entry which is preliminary data.</text>
</comment>
<keyword evidence="3 7" id="KW-0436">Ligase</keyword>
<keyword evidence="12" id="KW-1185">Reference proteome</keyword>
<dbReference type="InterPro" id="IPR022310">
    <property type="entry name" value="NAD/GMP_synthase"/>
</dbReference>
<dbReference type="InterPro" id="IPR036526">
    <property type="entry name" value="C-N_Hydrolase_sf"/>
</dbReference>
<evidence type="ECO:0000259" key="10">
    <source>
        <dbReference type="PROSITE" id="PS50263"/>
    </source>
</evidence>
<dbReference type="GO" id="GO:0008795">
    <property type="term" value="F:NAD+ synthase activity"/>
    <property type="evidence" value="ECO:0007669"/>
    <property type="project" value="UniProtKB-EC"/>
</dbReference>
<dbReference type="PANTHER" id="PTHR23090:SF9">
    <property type="entry name" value="GLUTAMINE-DEPENDENT NAD(+) SYNTHETASE"/>
    <property type="match status" value="1"/>
</dbReference>
<dbReference type="Gene3D" id="3.40.50.620">
    <property type="entry name" value="HUPs"/>
    <property type="match status" value="1"/>
</dbReference>
<evidence type="ECO:0000256" key="6">
    <source>
        <dbReference type="ARBA" id="ARBA00023027"/>
    </source>
</evidence>
<reference evidence="11 12" key="1">
    <citation type="submission" date="2023-07" db="EMBL/GenBank/DDBJ databases">
        <title>Genomic Encyclopedia of Type Strains, Phase IV (KMG-IV): sequencing the most valuable type-strain genomes for metagenomic binning, comparative biology and taxonomic classification.</title>
        <authorList>
            <person name="Goeker M."/>
        </authorList>
    </citation>
    <scope>NUCLEOTIDE SEQUENCE [LARGE SCALE GENOMIC DNA]</scope>
    <source>
        <strain evidence="11 12">DSM 19922</strain>
    </source>
</reference>
<dbReference type="EC" id="6.3.5.1" evidence="7"/>
<dbReference type="PROSITE" id="PS50263">
    <property type="entry name" value="CN_HYDROLASE"/>
    <property type="match status" value="1"/>
</dbReference>
<evidence type="ECO:0000256" key="3">
    <source>
        <dbReference type="ARBA" id="ARBA00022598"/>
    </source>
</evidence>
<protein>
    <recommendedName>
        <fullName evidence="7">Glutamine-dependent NAD(+) synthetase</fullName>
        <ecNumber evidence="7">6.3.5.1</ecNumber>
    </recommendedName>
    <alternativeName>
        <fullName evidence="7">NAD(+) synthase [glutamine-hydrolyzing]</fullName>
    </alternativeName>
</protein>
<keyword evidence="5 7" id="KW-0067">ATP-binding</keyword>
<evidence type="ECO:0000256" key="1">
    <source>
        <dbReference type="ARBA" id="ARBA00005188"/>
    </source>
</evidence>
<evidence type="ECO:0000313" key="12">
    <source>
        <dbReference type="Proteomes" id="UP001244552"/>
    </source>
</evidence>
<dbReference type="Pfam" id="PF02540">
    <property type="entry name" value="NAD_synthase"/>
    <property type="match status" value="1"/>
</dbReference>
<evidence type="ECO:0000256" key="2">
    <source>
        <dbReference type="ARBA" id="ARBA00007145"/>
    </source>
</evidence>
<evidence type="ECO:0000256" key="5">
    <source>
        <dbReference type="ARBA" id="ARBA00022840"/>
    </source>
</evidence>
<dbReference type="InterPro" id="IPR003010">
    <property type="entry name" value="C-N_Hydrolase"/>
</dbReference>
<dbReference type="Pfam" id="PF00795">
    <property type="entry name" value="CN_hydrolase"/>
    <property type="match status" value="1"/>
</dbReference>
<dbReference type="InterPro" id="IPR014445">
    <property type="entry name" value="Gln-dep_NAD_synthase"/>
</dbReference>
<comment type="catalytic activity">
    <reaction evidence="7">
        <text>deamido-NAD(+) + L-glutamine + ATP + H2O = L-glutamate + AMP + diphosphate + NAD(+) + H(+)</text>
        <dbReference type="Rhea" id="RHEA:24384"/>
        <dbReference type="ChEBI" id="CHEBI:15377"/>
        <dbReference type="ChEBI" id="CHEBI:15378"/>
        <dbReference type="ChEBI" id="CHEBI:29985"/>
        <dbReference type="ChEBI" id="CHEBI:30616"/>
        <dbReference type="ChEBI" id="CHEBI:33019"/>
        <dbReference type="ChEBI" id="CHEBI:57540"/>
        <dbReference type="ChEBI" id="CHEBI:58359"/>
        <dbReference type="ChEBI" id="CHEBI:58437"/>
        <dbReference type="ChEBI" id="CHEBI:456215"/>
        <dbReference type="EC" id="6.3.5.1"/>
    </reaction>
</comment>